<keyword evidence="2" id="KW-1185">Reference proteome</keyword>
<sequence length="155" mass="18126">MTDLKDKKKRKGEKGDNVTVENFIDSFLKADEAKHGALYRNVTKQKLPIWFVMLHLFKNVAEGREQHPQYVIDLQFYLFPVISNSTWYLHNLRETFRPFLHRPDEIIPRINQTEELDRGVLQVYGGFAAAIPQKVPHYYESCEAADWHKGIAVLP</sequence>
<dbReference type="EMBL" id="GL732651">
    <property type="protein sequence ID" value="EFX68656.1"/>
    <property type="molecule type" value="Genomic_DNA"/>
</dbReference>
<evidence type="ECO:0000313" key="1">
    <source>
        <dbReference type="EMBL" id="EFX68656.1"/>
    </source>
</evidence>
<dbReference type="HOGENOM" id="CLU_1697292_0_0_1"/>
<dbReference type="Proteomes" id="UP000000305">
    <property type="component" value="Unassembled WGS sequence"/>
</dbReference>
<name>E9HHZ3_DAPPU</name>
<evidence type="ECO:0000313" key="2">
    <source>
        <dbReference type="Proteomes" id="UP000000305"/>
    </source>
</evidence>
<accession>E9HHZ3</accession>
<dbReference type="InParanoid" id="E9HHZ3"/>
<protein>
    <submittedName>
        <fullName evidence="1">Uncharacterized protein</fullName>
    </submittedName>
</protein>
<proteinExistence type="predicted"/>
<dbReference type="AlphaFoldDB" id="E9HHZ3"/>
<reference evidence="1 2" key="1">
    <citation type="journal article" date="2011" name="Science">
        <title>The ecoresponsive genome of Daphnia pulex.</title>
        <authorList>
            <person name="Colbourne J.K."/>
            <person name="Pfrender M.E."/>
            <person name="Gilbert D."/>
            <person name="Thomas W.K."/>
            <person name="Tucker A."/>
            <person name="Oakley T.H."/>
            <person name="Tokishita S."/>
            <person name="Aerts A."/>
            <person name="Arnold G.J."/>
            <person name="Basu M.K."/>
            <person name="Bauer D.J."/>
            <person name="Caceres C.E."/>
            <person name="Carmel L."/>
            <person name="Casola C."/>
            <person name="Choi J.H."/>
            <person name="Detter J.C."/>
            <person name="Dong Q."/>
            <person name="Dusheyko S."/>
            <person name="Eads B.D."/>
            <person name="Frohlich T."/>
            <person name="Geiler-Samerotte K.A."/>
            <person name="Gerlach D."/>
            <person name="Hatcher P."/>
            <person name="Jogdeo S."/>
            <person name="Krijgsveld J."/>
            <person name="Kriventseva E.V."/>
            <person name="Kultz D."/>
            <person name="Laforsch C."/>
            <person name="Lindquist E."/>
            <person name="Lopez J."/>
            <person name="Manak J.R."/>
            <person name="Muller J."/>
            <person name="Pangilinan J."/>
            <person name="Patwardhan R.P."/>
            <person name="Pitluck S."/>
            <person name="Pritham E.J."/>
            <person name="Rechtsteiner A."/>
            <person name="Rho M."/>
            <person name="Rogozin I.B."/>
            <person name="Sakarya O."/>
            <person name="Salamov A."/>
            <person name="Schaack S."/>
            <person name="Shapiro H."/>
            <person name="Shiga Y."/>
            <person name="Skalitzky C."/>
            <person name="Smith Z."/>
            <person name="Souvorov A."/>
            <person name="Sung W."/>
            <person name="Tang Z."/>
            <person name="Tsuchiya D."/>
            <person name="Tu H."/>
            <person name="Vos H."/>
            <person name="Wang M."/>
            <person name="Wolf Y.I."/>
            <person name="Yamagata H."/>
            <person name="Yamada T."/>
            <person name="Ye Y."/>
            <person name="Shaw J.R."/>
            <person name="Andrews J."/>
            <person name="Crease T.J."/>
            <person name="Tang H."/>
            <person name="Lucas S.M."/>
            <person name="Robertson H.M."/>
            <person name="Bork P."/>
            <person name="Koonin E.V."/>
            <person name="Zdobnov E.M."/>
            <person name="Grigoriev I.V."/>
            <person name="Lynch M."/>
            <person name="Boore J.L."/>
        </authorList>
    </citation>
    <scope>NUCLEOTIDE SEQUENCE [LARGE SCALE GENOMIC DNA]</scope>
</reference>
<dbReference type="KEGG" id="dpx:DAPPUDRAFT_329908"/>
<dbReference type="PhylomeDB" id="E9HHZ3"/>
<organism evidence="1 2">
    <name type="scientific">Daphnia pulex</name>
    <name type="common">Water flea</name>
    <dbReference type="NCBI Taxonomy" id="6669"/>
    <lineage>
        <taxon>Eukaryota</taxon>
        <taxon>Metazoa</taxon>
        <taxon>Ecdysozoa</taxon>
        <taxon>Arthropoda</taxon>
        <taxon>Crustacea</taxon>
        <taxon>Branchiopoda</taxon>
        <taxon>Diplostraca</taxon>
        <taxon>Cladocera</taxon>
        <taxon>Anomopoda</taxon>
        <taxon>Daphniidae</taxon>
        <taxon>Daphnia</taxon>
    </lineage>
</organism>
<gene>
    <name evidence="1" type="ORF">DAPPUDRAFT_329908</name>
</gene>